<reference evidence="2" key="1">
    <citation type="submission" date="2023-03" db="UniProtKB">
        <authorList>
            <consortium name="EnsemblPlants"/>
        </authorList>
    </citation>
    <scope>IDENTIFICATION</scope>
</reference>
<name>A0A9I9EFV3_CUCME</name>
<feature type="compositionally biased region" description="Basic and acidic residues" evidence="1">
    <location>
        <begin position="118"/>
        <end position="131"/>
    </location>
</feature>
<evidence type="ECO:0000313" key="2">
    <source>
        <dbReference type="EnsemblPlants" id="MELO3C033177.2.1"/>
    </source>
</evidence>
<dbReference type="Gramene" id="MELO3C033177.2.1">
    <property type="protein sequence ID" value="MELO3C033177.2.1"/>
    <property type="gene ID" value="MELO3C033177.2"/>
</dbReference>
<feature type="region of interest" description="Disordered" evidence="1">
    <location>
        <begin position="1"/>
        <end position="150"/>
    </location>
</feature>
<sequence>MHAAPAPEPSHDCARAEPRHAQAEPPSRSLLFSAELPSPFEPPTAVNHNSTAPPDFSQHVRDLSRNPSRPRGAPPVPRPPRSIVAFGSKVAKPRSPATSRVFSRPASLNREPNSSASCRHEATSSHVERHPSKPTKPSGDCASAPTREPRRSFRIRKPMPCLVHALNSTRRSSACPATRATRIFTASRAARMQHLRRAEPSRCRVCAQVSSQVDPCVPKPSHLVDPCFSSRAASPFEPPSFSVLSPRIMGPVGPIGVRAASLLGKHIFFLLLGLVEQISR</sequence>
<evidence type="ECO:0000256" key="1">
    <source>
        <dbReference type="SAM" id="MobiDB-lite"/>
    </source>
</evidence>
<dbReference type="EnsemblPlants" id="MELO3C033177.2.1">
    <property type="protein sequence ID" value="MELO3C033177.2.1"/>
    <property type="gene ID" value="MELO3C033177.2"/>
</dbReference>
<accession>A0A9I9EFV3</accession>
<proteinExistence type="predicted"/>
<protein>
    <submittedName>
        <fullName evidence="2">Uncharacterized protein</fullName>
    </submittedName>
</protein>
<dbReference type="AlphaFoldDB" id="A0A9I9EFV3"/>
<feature type="compositionally biased region" description="Basic and acidic residues" evidence="1">
    <location>
        <begin position="9"/>
        <end position="22"/>
    </location>
</feature>
<organism evidence="2">
    <name type="scientific">Cucumis melo</name>
    <name type="common">Muskmelon</name>
    <dbReference type="NCBI Taxonomy" id="3656"/>
    <lineage>
        <taxon>Eukaryota</taxon>
        <taxon>Viridiplantae</taxon>
        <taxon>Streptophyta</taxon>
        <taxon>Embryophyta</taxon>
        <taxon>Tracheophyta</taxon>
        <taxon>Spermatophyta</taxon>
        <taxon>Magnoliopsida</taxon>
        <taxon>eudicotyledons</taxon>
        <taxon>Gunneridae</taxon>
        <taxon>Pentapetalae</taxon>
        <taxon>rosids</taxon>
        <taxon>fabids</taxon>
        <taxon>Cucurbitales</taxon>
        <taxon>Cucurbitaceae</taxon>
        <taxon>Benincaseae</taxon>
        <taxon>Cucumis</taxon>
    </lineage>
</organism>